<dbReference type="InterPro" id="IPR000192">
    <property type="entry name" value="Aminotrans_V_dom"/>
</dbReference>
<gene>
    <name evidence="4" type="ORF">S06H3_24588</name>
</gene>
<reference evidence="4" key="1">
    <citation type="journal article" date="2014" name="Front. Microbiol.">
        <title>High frequency of phylogenetically diverse reductive dehalogenase-homologous genes in deep subseafloor sedimentary metagenomes.</title>
        <authorList>
            <person name="Kawai M."/>
            <person name="Futagami T."/>
            <person name="Toyoda A."/>
            <person name="Takaki Y."/>
            <person name="Nishi S."/>
            <person name="Hori S."/>
            <person name="Arai W."/>
            <person name="Tsubouchi T."/>
            <person name="Morono Y."/>
            <person name="Uchiyama I."/>
            <person name="Ito T."/>
            <person name="Fujiyama A."/>
            <person name="Inagaki F."/>
            <person name="Takami H."/>
        </authorList>
    </citation>
    <scope>NUCLEOTIDE SEQUENCE</scope>
    <source>
        <strain evidence="4">Expedition CK06-06</strain>
    </source>
</reference>
<protein>
    <recommendedName>
        <fullName evidence="3">Aminotransferase class V domain-containing protein</fullName>
    </recommendedName>
</protein>
<sequence>KGKHIIVSKIEDFSVLHSARALEKQGFRMTYLDVDSDGLVNLDKLRDSITTETILVSIQHANQEIGTIQNIAGIGRICSEKGALFHTDATHTFTRVPLDVRTTPVDLITVSAHTIHGPKGIGA</sequence>
<evidence type="ECO:0000256" key="1">
    <source>
        <dbReference type="ARBA" id="ARBA00001933"/>
    </source>
</evidence>
<dbReference type="Gene3D" id="3.40.640.10">
    <property type="entry name" value="Type I PLP-dependent aspartate aminotransferase-like (Major domain)"/>
    <property type="match status" value="1"/>
</dbReference>
<feature type="domain" description="Aminotransferase class V" evidence="3">
    <location>
        <begin position="1"/>
        <end position="123"/>
    </location>
</feature>
<dbReference type="PANTHER" id="PTHR11601:SF34">
    <property type="entry name" value="CYSTEINE DESULFURASE"/>
    <property type="match status" value="1"/>
</dbReference>
<evidence type="ECO:0000256" key="2">
    <source>
        <dbReference type="ARBA" id="ARBA00006490"/>
    </source>
</evidence>
<dbReference type="EMBL" id="BARV01013749">
    <property type="protein sequence ID" value="GAI25809.1"/>
    <property type="molecule type" value="Genomic_DNA"/>
</dbReference>
<dbReference type="SUPFAM" id="SSF53383">
    <property type="entry name" value="PLP-dependent transferases"/>
    <property type="match status" value="1"/>
</dbReference>
<feature type="non-terminal residue" evidence="4">
    <location>
        <position position="1"/>
    </location>
</feature>
<evidence type="ECO:0000313" key="4">
    <source>
        <dbReference type="EMBL" id="GAI25809.1"/>
    </source>
</evidence>
<dbReference type="InterPro" id="IPR015421">
    <property type="entry name" value="PyrdxlP-dep_Trfase_major"/>
</dbReference>
<feature type="non-terminal residue" evidence="4">
    <location>
        <position position="123"/>
    </location>
</feature>
<comment type="cofactor">
    <cofactor evidence="1">
        <name>pyridoxal 5'-phosphate</name>
        <dbReference type="ChEBI" id="CHEBI:597326"/>
    </cofactor>
</comment>
<accession>X1P4G5</accession>
<dbReference type="Pfam" id="PF00266">
    <property type="entry name" value="Aminotran_5"/>
    <property type="match status" value="1"/>
</dbReference>
<organism evidence="4">
    <name type="scientific">marine sediment metagenome</name>
    <dbReference type="NCBI Taxonomy" id="412755"/>
    <lineage>
        <taxon>unclassified sequences</taxon>
        <taxon>metagenomes</taxon>
        <taxon>ecological metagenomes</taxon>
    </lineage>
</organism>
<comment type="caution">
    <text evidence="4">The sequence shown here is derived from an EMBL/GenBank/DDBJ whole genome shotgun (WGS) entry which is preliminary data.</text>
</comment>
<evidence type="ECO:0000259" key="3">
    <source>
        <dbReference type="Pfam" id="PF00266"/>
    </source>
</evidence>
<dbReference type="AlphaFoldDB" id="X1P4G5"/>
<name>X1P4G5_9ZZZZ</name>
<proteinExistence type="inferred from homology"/>
<dbReference type="InterPro" id="IPR015424">
    <property type="entry name" value="PyrdxlP-dep_Trfase"/>
</dbReference>
<dbReference type="PANTHER" id="PTHR11601">
    <property type="entry name" value="CYSTEINE DESULFURYLASE FAMILY MEMBER"/>
    <property type="match status" value="1"/>
</dbReference>
<comment type="similarity">
    <text evidence="2">Belongs to the class-V pyridoxal-phosphate-dependent aminotransferase family. NifS/IscS subfamily.</text>
</comment>